<proteinExistence type="inferred from homology"/>
<protein>
    <submittedName>
        <fullName evidence="5">Cyclin dependent kinase inhibitor 1A</fullName>
    </submittedName>
</protein>
<dbReference type="GO" id="GO:0005634">
    <property type="term" value="C:nucleus"/>
    <property type="evidence" value="ECO:0007669"/>
    <property type="project" value="InterPro"/>
</dbReference>
<sequence>MPINKPVLEALRTGPVRRNLFGQVDHEQMKKDHEDLLQDDLKDKTCRWGFDFVGDVPLENHDFQWVALPEDQVPALYRPSVVRQGMARKLGAVMENLEEEAEDDFESTSRTAAQNVERMPETKQKYAVKRKQTNITDYYQAKRRAVKTPRKSGQ</sequence>
<dbReference type="GO" id="GO:0004861">
    <property type="term" value="F:cyclin-dependent protein serine/threonine kinase inhibitor activity"/>
    <property type="evidence" value="ECO:0007669"/>
    <property type="project" value="InterPro"/>
</dbReference>
<dbReference type="GeneID" id="111852946"/>
<reference evidence="5" key="2">
    <citation type="submission" date="2025-09" db="UniProtKB">
        <authorList>
            <consortium name="Ensembl"/>
        </authorList>
    </citation>
    <scope>IDENTIFICATION</scope>
</reference>
<dbReference type="PANTHER" id="PTHR46778">
    <property type="entry name" value="CYCLIN-DEPENDENT KINASE INHIBITOR 1-RELATED"/>
    <property type="match status" value="1"/>
</dbReference>
<reference evidence="5" key="1">
    <citation type="submission" date="2025-08" db="UniProtKB">
        <authorList>
            <consortium name="Ensembl"/>
        </authorList>
    </citation>
    <scope>IDENTIFICATION</scope>
</reference>
<evidence type="ECO:0000313" key="6">
    <source>
        <dbReference type="Proteomes" id="UP000261540"/>
    </source>
</evidence>
<accession>A0A3B3R8L1</accession>
<dbReference type="RefSeq" id="XP_023685132.1">
    <property type="nucleotide sequence ID" value="XM_023829364.2"/>
</dbReference>
<dbReference type="Pfam" id="PF02234">
    <property type="entry name" value="CDI"/>
    <property type="match status" value="1"/>
</dbReference>
<dbReference type="InterPro" id="IPR044898">
    <property type="entry name" value="CDI_dom_sf"/>
</dbReference>
<dbReference type="AlphaFoldDB" id="A0A3B3R8L1"/>
<dbReference type="GeneTree" id="ENSGT00940000159918"/>
<dbReference type="GO" id="GO:0006974">
    <property type="term" value="P:DNA damage response"/>
    <property type="evidence" value="ECO:0007669"/>
    <property type="project" value="TreeGrafter"/>
</dbReference>
<dbReference type="Gene3D" id="4.10.365.10">
    <property type="entry name" value="p27"/>
    <property type="match status" value="1"/>
</dbReference>
<dbReference type="GO" id="GO:0072331">
    <property type="term" value="P:signal transduction by p53 class mediator"/>
    <property type="evidence" value="ECO:0007669"/>
    <property type="project" value="InterPro"/>
</dbReference>
<evidence type="ECO:0000256" key="1">
    <source>
        <dbReference type="ARBA" id="ARBA00006726"/>
    </source>
</evidence>
<dbReference type="GO" id="GO:2000045">
    <property type="term" value="P:regulation of G1/S transition of mitotic cell cycle"/>
    <property type="evidence" value="ECO:0007669"/>
    <property type="project" value="TreeGrafter"/>
</dbReference>
<dbReference type="InterPro" id="IPR003175">
    <property type="entry name" value="CDI_dom"/>
</dbReference>
<evidence type="ECO:0000313" key="5">
    <source>
        <dbReference type="Ensembl" id="ENSPKIP00000014235.1"/>
    </source>
</evidence>
<organism evidence="5 6">
    <name type="scientific">Paramormyrops kingsleyae</name>
    <dbReference type="NCBI Taxonomy" id="1676925"/>
    <lineage>
        <taxon>Eukaryota</taxon>
        <taxon>Metazoa</taxon>
        <taxon>Chordata</taxon>
        <taxon>Craniata</taxon>
        <taxon>Vertebrata</taxon>
        <taxon>Euteleostomi</taxon>
        <taxon>Actinopterygii</taxon>
        <taxon>Neopterygii</taxon>
        <taxon>Teleostei</taxon>
        <taxon>Osteoglossocephala</taxon>
        <taxon>Osteoglossomorpha</taxon>
        <taxon>Osteoglossiformes</taxon>
        <taxon>Mormyridae</taxon>
        <taxon>Paramormyrops</taxon>
    </lineage>
</organism>
<keyword evidence="2" id="KW-0649">Protein kinase inhibitor</keyword>
<evidence type="ECO:0000259" key="4">
    <source>
        <dbReference type="Pfam" id="PF02234"/>
    </source>
</evidence>
<dbReference type="CTD" id="1026"/>
<dbReference type="PANTHER" id="PTHR46778:SF1">
    <property type="entry name" value="CYCLIN-DEPENDENT KINASE INHIBITOR 1"/>
    <property type="match status" value="1"/>
</dbReference>
<feature type="region of interest" description="Disordered" evidence="3">
    <location>
        <begin position="100"/>
        <end position="127"/>
    </location>
</feature>
<dbReference type="Ensembl" id="ENSPKIT00000038674.1">
    <property type="protein sequence ID" value="ENSPKIP00000014235.1"/>
    <property type="gene ID" value="ENSPKIG00000001375.1"/>
</dbReference>
<dbReference type="GO" id="GO:0000307">
    <property type="term" value="C:cyclin-dependent protein kinase holoenzyme complex"/>
    <property type="evidence" value="ECO:0007669"/>
    <property type="project" value="TreeGrafter"/>
</dbReference>
<comment type="similarity">
    <text evidence="1">Belongs to the CDI family.</text>
</comment>
<keyword evidence="6" id="KW-1185">Reference proteome</keyword>
<evidence type="ECO:0000256" key="3">
    <source>
        <dbReference type="SAM" id="MobiDB-lite"/>
    </source>
</evidence>
<feature type="domain" description="Cyclin-dependent kinase inhibitor" evidence="4">
    <location>
        <begin position="19"/>
        <end position="67"/>
    </location>
</feature>
<name>A0A3B3R8L1_9TELE</name>
<dbReference type="Proteomes" id="UP000261540">
    <property type="component" value="Unplaced"/>
</dbReference>
<dbReference type="InterPro" id="IPR029841">
    <property type="entry name" value="CDKN1A"/>
</dbReference>
<evidence type="ECO:0000256" key="2">
    <source>
        <dbReference type="ARBA" id="ARBA00023013"/>
    </source>
</evidence>